<proteinExistence type="predicted"/>
<evidence type="ECO:0000313" key="2">
    <source>
        <dbReference type="EMBL" id="OGY47675.1"/>
    </source>
</evidence>
<dbReference type="EMBL" id="MHIG01000010">
    <property type="protein sequence ID" value="OGY47675.1"/>
    <property type="molecule type" value="Genomic_DNA"/>
</dbReference>
<dbReference type="AlphaFoldDB" id="A0A1G1Y5R3"/>
<reference evidence="2 3" key="1">
    <citation type="journal article" date="2016" name="Nat. Commun.">
        <title>Thousands of microbial genomes shed light on interconnected biogeochemical processes in an aquifer system.</title>
        <authorList>
            <person name="Anantharaman K."/>
            <person name="Brown C.T."/>
            <person name="Hug L.A."/>
            <person name="Sharon I."/>
            <person name="Castelle C.J."/>
            <person name="Probst A.J."/>
            <person name="Thomas B.C."/>
            <person name="Singh A."/>
            <person name="Wilkins M.J."/>
            <person name="Karaoz U."/>
            <person name="Brodie E.L."/>
            <person name="Williams K.H."/>
            <person name="Hubbard S.S."/>
            <person name="Banfield J.F."/>
        </authorList>
    </citation>
    <scope>NUCLEOTIDE SEQUENCE [LARGE SCALE GENOMIC DNA]</scope>
</reference>
<protein>
    <recommendedName>
        <fullName evidence="1">NIF system FeS cluster assembly NifU C-terminal domain-containing protein</fullName>
    </recommendedName>
</protein>
<dbReference type="Gene3D" id="3.30.300.130">
    <property type="entry name" value="Fe-S cluster assembly (FSCA)"/>
    <property type="match status" value="1"/>
</dbReference>
<evidence type="ECO:0000313" key="3">
    <source>
        <dbReference type="Proteomes" id="UP000178385"/>
    </source>
</evidence>
<evidence type="ECO:0000259" key="1">
    <source>
        <dbReference type="Pfam" id="PF01106"/>
    </source>
</evidence>
<dbReference type="InterPro" id="IPR001075">
    <property type="entry name" value="NIF_FeS_clus_asmbl_NifU_C"/>
</dbReference>
<gene>
    <name evidence="2" type="ORF">A2840_00110</name>
</gene>
<sequence>MELNQKVKKIIDGVRPAVQADGGDVELVDVNAQTGVVTVRLHGACVGCALADITVHAGLEQRLRKSIPEITAVKVTA</sequence>
<dbReference type="PANTHER" id="PTHR11178">
    <property type="entry name" value="IRON-SULFUR CLUSTER SCAFFOLD PROTEIN NFU-RELATED"/>
    <property type="match status" value="1"/>
</dbReference>
<dbReference type="InterPro" id="IPR034904">
    <property type="entry name" value="FSCA_dom_sf"/>
</dbReference>
<name>A0A1G1Y5R3_9BACT</name>
<organism evidence="2 3">
    <name type="scientific">Candidatus Buchananbacteria bacterium RIFCSPHIGHO2_01_FULL_47_11b</name>
    <dbReference type="NCBI Taxonomy" id="1797537"/>
    <lineage>
        <taxon>Bacteria</taxon>
        <taxon>Candidatus Buchananiibacteriota</taxon>
    </lineage>
</organism>
<dbReference type="GO" id="GO:0016226">
    <property type="term" value="P:iron-sulfur cluster assembly"/>
    <property type="evidence" value="ECO:0007669"/>
    <property type="project" value="InterPro"/>
</dbReference>
<comment type="caution">
    <text evidence="2">The sequence shown here is derived from an EMBL/GenBank/DDBJ whole genome shotgun (WGS) entry which is preliminary data.</text>
</comment>
<dbReference type="GO" id="GO:0051536">
    <property type="term" value="F:iron-sulfur cluster binding"/>
    <property type="evidence" value="ECO:0007669"/>
    <property type="project" value="InterPro"/>
</dbReference>
<dbReference type="Proteomes" id="UP000178385">
    <property type="component" value="Unassembled WGS sequence"/>
</dbReference>
<dbReference type="Pfam" id="PF01106">
    <property type="entry name" value="NifU"/>
    <property type="match status" value="1"/>
</dbReference>
<accession>A0A1G1Y5R3</accession>
<dbReference type="SUPFAM" id="SSF117916">
    <property type="entry name" value="Fe-S cluster assembly (FSCA) domain-like"/>
    <property type="match status" value="1"/>
</dbReference>
<feature type="domain" description="NIF system FeS cluster assembly NifU C-terminal" evidence="1">
    <location>
        <begin position="7"/>
        <end position="73"/>
    </location>
</feature>
<dbReference type="GO" id="GO:0005506">
    <property type="term" value="F:iron ion binding"/>
    <property type="evidence" value="ECO:0007669"/>
    <property type="project" value="InterPro"/>
</dbReference>